<dbReference type="InterPro" id="IPR036249">
    <property type="entry name" value="Thioredoxin-like_sf"/>
</dbReference>
<evidence type="ECO:0000313" key="3">
    <source>
        <dbReference type="Proteomes" id="UP000777482"/>
    </source>
</evidence>
<feature type="compositionally biased region" description="Low complexity" evidence="1">
    <location>
        <begin position="1"/>
        <end position="27"/>
    </location>
</feature>
<evidence type="ECO:0008006" key="4">
    <source>
        <dbReference type="Google" id="ProtNLM"/>
    </source>
</evidence>
<dbReference type="OrthoDB" id="10257948at2759"/>
<evidence type="ECO:0000313" key="2">
    <source>
        <dbReference type="EMBL" id="KAG0661716.1"/>
    </source>
</evidence>
<dbReference type="EMBL" id="PUHQ01000032">
    <property type="protein sequence ID" value="KAG0661716.1"/>
    <property type="molecule type" value="Genomic_DNA"/>
</dbReference>
<name>A0A9P6W3U9_RHOMI</name>
<organism evidence="2 3">
    <name type="scientific">Rhodotorula mucilaginosa</name>
    <name type="common">Yeast</name>
    <name type="synonym">Rhodotorula rubra</name>
    <dbReference type="NCBI Taxonomy" id="5537"/>
    <lineage>
        <taxon>Eukaryota</taxon>
        <taxon>Fungi</taxon>
        <taxon>Dikarya</taxon>
        <taxon>Basidiomycota</taxon>
        <taxon>Pucciniomycotina</taxon>
        <taxon>Microbotryomycetes</taxon>
        <taxon>Sporidiobolales</taxon>
        <taxon>Sporidiobolaceae</taxon>
        <taxon>Rhodotorula</taxon>
    </lineage>
</organism>
<feature type="compositionally biased region" description="Acidic residues" evidence="1">
    <location>
        <begin position="230"/>
        <end position="239"/>
    </location>
</feature>
<keyword evidence="3" id="KW-1185">Reference proteome</keyword>
<dbReference type="SUPFAM" id="SSF52833">
    <property type="entry name" value="Thioredoxin-like"/>
    <property type="match status" value="1"/>
</dbReference>
<proteinExistence type="predicted"/>
<feature type="region of interest" description="Disordered" evidence="1">
    <location>
        <begin position="200"/>
        <end position="239"/>
    </location>
</feature>
<dbReference type="Gene3D" id="3.40.30.10">
    <property type="entry name" value="Glutaredoxin"/>
    <property type="match status" value="1"/>
</dbReference>
<reference evidence="2 3" key="1">
    <citation type="submission" date="2020-11" db="EMBL/GenBank/DDBJ databases">
        <title>Kefir isolates.</title>
        <authorList>
            <person name="Marcisauskas S."/>
            <person name="Kim Y."/>
            <person name="Blasche S."/>
        </authorList>
    </citation>
    <scope>NUCLEOTIDE SEQUENCE [LARGE SCALE GENOMIC DNA]</scope>
    <source>
        <strain evidence="2 3">KR</strain>
    </source>
</reference>
<evidence type="ECO:0000256" key="1">
    <source>
        <dbReference type="SAM" id="MobiDB-lite"/>
    </source>
</evidence>
<gene>
    <name evidence="2" type="ORF">C6P46_003818</name>
</gene>
<dbReference type="CDD" id="cd02989">
    <property type="entry name" value="Phd_like_TxnDC9"/>
    <property type="match status" value="1"/>
</dbReference>
<protein>
    <recommendedName>
        <fullName evidence="4">Thioredoxin-like protein</fullName>
    </recommendedName>
</protein>
<sequence length="239" mass="26521">MSTQASTAASTSSSSSAANRHINSNASRQGRDASDDDDDALLEELEAELDEDFDLGGFREKRMMELQAQFERTRKMQEGDYGRYTEVKIEKDLISRTAKEKRCVVHFFHRDFRRCKIMDGHLEKLAPKHLDTLFLRADVANVPFLVTKLAIKTLPCVIGFVEGTTKMKIVGFDELPGGDNFATSTLEQGMEECGVLVPNGAGSLQGSASRREEPEVAQRSRIRQGRGAAADDDDLDLDD</sequence>
<feature type="compositionally biased region" description="Basic and acidic residues" evidence="1">
    <location>
        <begin position="209"/>
        <end position="218"/>
    </location>
</feature>
<dbReference type="PANTHER" id="PTHR21148">
    <property type="entry name" value="THIOREDOXIN DOMAIN-CONTAINING PROTEIN 9"/>
    <property type="match status" value="1"/>
</dbReference>
<dbReference type="AlphaFoldDB" id="A0A9P6W3U9"/>
<dbReference type="Proteomes" id="UP000777482">
    <property type="component" value="Unassembled WGS sequence"/>
</dbReference>
<feature type="region of interest" description="Disordered" evidence="1">
    <location>
        <begin position="1"/>
        <end position="41"/>
    </location>
</feature>
<accession>A0A9P6W3U9</accession>
<comment type="caution">
    <text evidence="2">The sequence shown here is derived from an EMBL/GenBank/DDBJ whole genome shotgun (WGS) entry which is preliminary data.</text>
</comment>